<gene>
    <name evidence="3" type="ORF">GUITHDRAFT_131797</name>
</gene>
<evidence type="ECO:0000313" key="5">
    <source>
        <dbReference type="Proteomes" id="UP000011087"/>
    </source>
</evidence>
<feature type="chain" id="PRO_5008772090" evidence="2">
    <location>
        <begin position="19"/>
        <end position="223"/>
    </location>
</feature>
<proteinExistence type="predicted"/>
<keyword evidence="2" id="KW-0732">Signal</keyword>
<dbReference type="AlphaFoldDB" id="L1K1U6"/>
<feature type="region of interest" description="Disordered" evidence="1">
    <location>
        <begin position="180"/>
        <end position="223"/>
    </location>
</feature>
<dbReference type="GeneID" id="17311821"/>
<dbReference type="KEGG" id="gtt:GUITHDRAFT_131797"/>
<dbReference type="EnsemblProtists" id="EKX54786">
    <property type="protein sequence ID" value="EKX54786"/>
    <property type="gene ID" value="GUITHDRAFT_131797"/>
</dbReference>
<feature type="compositionally biased region" description="Basic and acidic residues" evidence="1">
    <location>
        <begin position="188"/>
        <end position="205"/>
    </location>
</feature>
<dbReference type="RefSeq" id="XP_005841766.1">
    <property type="nucleotide sequence ID" value="XM_005841709.1"/>
</dbReference>
<evidence type="ECO:0000256" key="1">
    <source>
        <dbReference type="SAM" id="MobiDB-lite"/>
    </source>
</evidence>
<dbReference type="eggNOG" id="ENOG502T1WE">
    <property type="taxonomic scope" value="Eukaryota"/>
</dbReference>
<evidence type="ECO:0000256" key="2">
    <source>
        <dbReference type="SAM" id="SignalP"/>
    </source>
</evidence>
<dbReference type="HOGENOM" id="CLU_1242143_0_0_1"/>
<reference evidence="5" key="2">
    <citation type="submission" date="2012-11" db="EMBL/GenBank/DDBJ databases">
        <authorList>
            <person name="Kuo A."/>
            <person name="Curtis B.A."/>
            <person name="Tanifuji G."/>
            <person name="Burki F."/>
            <person name="Gruber A."/>
            <person name="Irimia M."/>
            <person name="Maruyama S."/>
            <person name="Arias M.C."/>
            <person name="Ball S.G."/>
            <person name="Gile G.H."/>
            <person name="Hirakawa Y."/>
            <person name="Hopkins J.F."/>
            <person name="Rensing S.A."/>
            <person name="Schmutz J."/>
            <person name="Symeonidi A."/>
            <person name="Elias M."/>
            <person name="Eveleigh R.J."/>
            <person name="Herman E.K."/>
            <person name="Klute M.J."/>
            <person name="Nakayama T."/>
            <person name="Obornik M."/>
            <person name="Reyes-Prieto A."/>
            <person name="Armbrust E.V."/>
            <person name="Aves S.J."/>
            <person name="Beiko R.G."/>
            <person name="Coutinho P."/>
            <person name="Dacks J.B."/>
            <person name="Durnford D.G."/>
            <person name="Fast N.M."/>
            <person name="Green B.R."/>
            <person name="Grisdale C."/>
            <person name="Hempe F."/>
            <person name="Henrissat B."/>
            <person name="Hoppner M.P."/>
            <person name="Ishida K.-I."/>
            <person name="Kim E."/>
            <person name="Koreny L."/>
            <person name="Kroth P.G."/>
            <person name="Liu Y."/>
            <person name="Malik S.-B."/>
            <person name="Maier U.G."/>
            <person name="McRose D."/>
            <person name="Mock T."/>
            <person name="Neilson J.A."/>
            <person name="Onodera N.T."/>
            <person name="Poole A.M."/>
            <person name="Pritham E.J."/>
            <person name="Richards T.A."/>
            <person name="Rocap G."/>
            <person name="Roy S.W."/>
            <person name="Sarai C."/>
            <person name="Schaack S."/>
            <person name="Shirato S."/>
            <person name="Slamovits C.H."/>
            <person name="Spencer D.F."/>
            <person name="Suzuki S."/>
            <person name="Worden A.Z."/>
            <person name="Zauner S."/>
            <person name="Barry K."/>
            <person name="Bell C."/>
            <person name="Bharti A.K."/>
            <person name="Crow J.A."/>
            <person name="Grimwood J."/>
            <person name="Kramer R."/>
            <person name="Lindquist E."/>
            <person name="Lucas S."/>
            <person name="Salamov A."/>
            <person name="McFadden G.I."/>
            <person name="Lane C.E."/>
            <person name="Keeling P.J."/>
            <person name="Gray M.W."/>
            <person name="Grigoriev I.V."/>
            <person name="Archibald J.M."/>
        </authorList>
    </citation>
    <scope>NUCLEOTIDE SEQUENCE</scope>
    <source>
        <strain evidence="5">CCMP2712</strain>
    </source>
</reference>
<evidence type="ECO:0000313" key="4">
    <source>
        <dbReference type="EnsemblProtists" id="EKX54786"/>
    </source>
</evidence>
<accession>L1K1U6</accession>
<reference evidence="4" key="3">
    <citation type="submission" date="2016-03" db="UniProtKB">
        <authorList>
            <consortium name="EnsemblProtists"/>
        </authorList>
    </citation>
    <scope>IDENTIFICATION</scope>
</reference>
<feature type="compositionally biased region" description="Polar residues" evidence="1">
    <location>
        <begin position="29"/>
        <end position="41"/>
    </location>
</feature>
<protein>
    <submittedName>
        <fullName evidence="3 4">Uncharacterized protein</fullName>
    </submittedName>
</protein>
<feature type="region of interest" description="Disordered" evidence="1">
    <location>
        <begin position="29"/>
        <end position="51"/>
    </location>
</feature>
<feature type="signal peptide" evidence="2">
    <location>
        <begin position="1"/>
        <end position="18"/>
    </location>
</feature>
<dbReference type="EMBL" id="JH992966">
    <property type="protein sequence ID" value="EKX54786.1"/>
    <property type="molecule type" value="Genomic_DNA"/>
</dbReference>
<evidence type="ECO:0000313" key="3">
    <source>
        <dbReference type="EMBL" id="EKX54786.1"/>
    </source>
</evidence>
<keyword evidence="5" id="KW-1185">Reference proteome</keyword>
<name>L1K1U6_GUITC</name>
<dbReference type="OrthoDB" id="10593830at2759"/>
<dbReference type="PaxDb" id="55529-EKX54786"/>
<reference evidence="3 5" key="1">
    <citation type="journal article" date="2012" name="Nature">
        <title>Algal genomes reveal evolutionary mosaicism and the fate of nucleomorphs.</title>
        <authorList>
            <consortium name="DOE Joint Genome Institute"/>
            <person name="Curtis B.A."/>
            <person name="Tanifuji G."/>
            <person name="Burki F."/>
            <person name="Gruber A."/>
            <person name="Irimia M."/>
            <person name="Maruyama S."/>
            <person name="Arias M.C."/>
            <person name="Ball S.G."/>
            <person name="Gile G.H."/>
            <person name="Hirakawa Y."/>
            <person name="Hopkins J.F."/>
            <person name="Kuo A."/>
            <person name="Rensing S.A."/>
            <person name="Schmutz J."/>
            <person name="Symeonidi A."/>
            <person name="Elias M."/>
            <person name="Eveleigh R.J."/>
            <person name="Herman E.K."/>
            <person name="Klute M.J."/>
            <person name="Nakayama T."/>
            <person name="Obornik M."/>
            <person name="Reyes-Prieto A."/>
            <person name="Armbrust E.V."/>
            <person name="Aves S.J."/>
            <person name="Beiko R.G."/>
            <person name="Coutinho P."/>
            <person name="Dacks J.B."/>
            <person name="Durnford D.G."/>
            <person name="Fast N.M."/>
            <person name="Green B.R."/>
            <person name="Grisdale C.J."/>
            <person name="Hempel F."/>
            <person name="Henrissat B."/>
            <person name="Hoppner M.P."/>
            <person name="Ishida K."/>
            <person name="Kim E."/>
            <person name="Koreny L."/>
            <person name="Kroth P.G."/>
            <person name="Liu Y."/>
            <person name="Malik S.B."/>
            <person name="Maier U.G."/>
            <person name="McRose D."/>
            <person name="Mock T."/>
            <person name="Neilson J.A."/>
            <person name="Onodera N.T."/>
            <person name="Poole A.M."/>
            <person name="Pritham E.J."/>
            <person name="Richards T.A."/>
            <person name="Rocap G."/>
            <person name="Roy S.W."/>
            <person name="Sarai C."/>
            <person name="Schaack S."/>
            <person name="Shirato S."/>
            <person name="Slamovits C.H."/>
            <person name="Spencer D.F."/>
            <person name="Suzuki S."/>
            <person name="Worden A.Z."/>
            <person name="Zauner S."/>
            <person name="Barry K."/>
            <person name="Bell C."/>
            <person name="Bharti A.K."/>
            <person name="Crow J.A."/>
            <person name="Grimwood J."/>
            <person name="Kramer R."/>
            <person name="Lindquist E."/>
            <person name="Lucas S."/>
            <person name="Salamov A."/>
            <person name="McFadden G.I."/>
            <person name="Lane C.E."/>
            <person name="Keeling P.J."/>
            <person name="Gray M.W."/>
            <person name="Grigoriev I.V."/>
            <person name="Archibald J.M."/>
        </authorList>
    </citation>
    <scope>NUCLEOTIDE SEQUENCE</scope>
    <source>
        <strain evidence="3 5">CCMP2712</strain>
    </source>
</reference>
<organism evidence="3">
    <name type="scientific">Guillardia theta (strain CCMP2712)</name>
    <name type="common">Cryptophyte</name>
    <dbReference type="NCBI Taxonomy" id="905079"/>
    <lineage>
        <taxon>Eukaryota</taxon>
        <taxon>Cryptophyceae</taxon>
        <taxon>Pyrenomonadales</taxon>
        <taxon>Geminigeraceae</taxon>
        <taxon>Guillardia</taxon>
    </lineage>
</organism>
<dbReference type="Proteomes" id="UP000011087">
    <property type="component" value="Unassembled WGS sequence"/>
</dbReference>
<sequence>MARLAACAVLAGAVSVQAFLAPPPSLAQRSPTVSLRMHQTPSPSPRAAPVADCKDLTKDPKPVTRRAAARVISLGLGLSLMGSLPVRAADAPPQTSPAEDQLPQISLDKFYELLRDQKVELVEFDGPLFQKAVVTSEGKQYLIGEGYPKESSFSPQGPLQVVGKIKNEMKAGNPVQWRWKGGSAFKKRSSDEQDAKSKENAEAKSKASSQPFKFSLPLPPKNL</sequence>